<dbReference type="Proteomes" id="UP000239504">
    <property type="component" value="Unassembled WGS sequence"/>
</dbReference>
<name>A0A2S7K6X2_9PROT</name>
<dbReference type="InterPro" id="IPR011576">
    <property type="entry name" value="Pyridox_Oxase_N"/>
</dbReference>
<protein>
    <submittedName>
        <fullName evidence="2">Pyridoxamine 5'-phosphate oxidase</fullName>
    </submittedName>
</protein>
<evidence type="ECO:0000313" key="2">
    <source>
        <dbReference type="EMBL" id="PQA88226.1"/>
    </source>
</evidence>
<dbReference type="AlphaFoldDB" id="A0A2S7K6X2"/>
<sequence length="209" mass="23000">MTAAFTSIVRTNSELQEILGEPPAPVVMKTLSALDRHCRAFIAKSPFVLVASSDSEGRMDISPKGDPPGFVQVLDDKTLAIPDRPGNRRADTFHNLLDNPHVGLIFLIPGKKETLRVSGLAEIVRDESLRESMAVNGKTPDLALVIRVEEAFFHCAKCVTRSKLWRPDDWPSLEGLPTLAETMIDAAKIDAPADAVQAIIDEDEKERLY</sequence>
<organism evidence="2 3">
    <name type="scientific">Hyphococcus luteus</name>
    <dbReference type="NCBI Taxonomy" id="2058213"/>
    <lineage>
        <taxon>Bacteria</taxon>
        <taxon>Pseudomonadati</taxon>
        <taxon>Pseudomonadota</taxon>
        <taxon>Alphaproteobacteria</taxon>
        <taxon>Parvularculales</taxon>
        <taxon>Parvularculaceae</taxon>
        <taxon>Hyphococcus</taxon>
    </lineage>
</organism>
<dbReference type="RefSeq" id="WP_104829471.1">
    <property type="nucleotide sequence ID" value="NZ_PJCH01000005.1"/>
</dbReference>
<comment type="caution">
    <text evidence="2">The sequence shown here is derived from an EMBL/GenBank/DDBJ whole genome shotgun (WGS) entry which is preliminary data.</text>
</comment>
<dbReference type="Pfam" id="PF01243">
    <property type="entry name" value="PNPOx_N"/>
    <property type="match status" value="1"/>
</dbReference>
<reference evidence="2 3" key="1">
    <citation type="submission" date="2017-12" db="EMBL/GenBank/DDBJ databases">
        <authorList>
            <person name="Hurst M.R.H."/>
        </authorList>
    </citation>
    <scope>NUCLEOTIDE SEQUENCE [LARGE SCALE GENOMIC DNA]</scope>
    <source>
        <strain evidence="2 3">SY-3-19</strain>
    </source>
</reference>
<accession>A0A2S7K6X2</accession>
<feature type="domain" description="Pyridoxamine 5'-phosphate oxidase N-terminal" evidence="1">
    <location>
        <begin position="35"/>
        <end position="155"/>
    </location>
</feature>
<evidence type="ECO:0000313" key="3">
    <source>
        <dbReference type="Proteomes" id="UP000239504"/>
    </source>
</evidence>
<dbReference type="InterPro" id="IPR012349">
    <property type="entry name" value="Split_barrel_FMN-bd"/>
</dbReference>
<keyword evidence="3" id="KW-1185">Reference proteome</keyword>
<gene>
    <name evidence="2" type="ORF">CW354_07940</name>
</gene>
<dbReference type="PANTHER" id="PTHR42815:SF2">
    <property type="entry name" value="FAD-BINDING, PUTATIVE (AFU_ORTHOLOGUE AFUA_6G07600)-RELATED"/>
    <property type="match status" value="1"/>
</dbReference>
<dbReference type="OrthoDB" id="9790331at2"/>
<dbReference type="PANTHER" id="PTHR42815">
    <property type="entry name" value="FAD-BINDING, PUTATIVE (AFU_ORTHOLOGUE AFUA_6G07600)-RELATED"/>
    <property type="match status" value="1"/>
</dbReference>
<dbReference type="SUPFAM" id="SSF50475">
    <property type="entry name" value="FMN-binding split barrel"/>
    <property type="match status" value="1"/>
</dbReference>
<dbReference type="InterPro" id="IPR024029">
    <property type="entry name" value="Pyridox_Oxase_FMN-dep"/>
</dbReference>
<dbReference type="EMBL" id="PJCH01000005">
    <property type="protein sequence ID" value="PQA88226.1"/>
    <property type="molecule type" value="Genomic_DNA"/>
</dbReference>
<dbReference type="Gene3D" id="2.30.110.10">
    <property type="entry name" value="Electron Transport, Fmn-binding Protein, Chain A"/>
    <property type="match status" value="1"/>
</dbReference>
<evidence type="ECO:0000259" key="1">
    <source>
        <dbReference type="Pfam" id="PF01243"/>
    </source>
</evidence>
<dbReference type="NCBIfam" id="TIGR04025">
    <property type="entry name" value="PPOX_FMN_DR2398"/>
    <property type="match status" value="1"/>
</dbReference>
<proteinExistence type="predicted"/>